<dbReference type="PANTHER" id="PTHR43257">
    <property type="entry name" value="PYRUVATE DEHYDROGENASE E1 COMPONENT BETA SUBUNIT"/>
    <property type="match status" value="1"/>
</dbReference>
<sequence>MLSRKTKSSPVKFENTQLSNDKLLDLYRSMLKPRMIEEKMLILLRQGKISKWFSGIGQEAISVGVTKALNSEEYILPMHRNLGVFTSRNVPLDRLFCQWQGKARGFTKGRDRSFHFGTQEYRIVGMISHLGPQLGVADGIALGHLLKHENLVTAVFTGEGGTSEGDFHEALNIASVWDLPVIFCIENNGYGLSTPTSEQFRCKDLADRGIGYGMDSYIIDGNNILEVYSKVSEIAESIRKQPRPVLIEFKTFRMRGHEEASGIKYVPKELMEEWEEKDPILNFESYLFDKGILTEAILEEYRTEISAEIEENLQVAFSENSIESTETYELNDVFQSFEYEHFVKNENTENIRFIDAVSQALDSSMEKHDNLVLMGQDIADYGGVFKITEGFTEKFGKDRVRNTPICESAIVSTAMGLSINGMKAMVEMQFSDFVSSGFNPIVNYLAKVHYRWNQNADVVIRMPCGGGVGAGPFHSQTNEAWFTKVPGLKVVYPAFPEDAKGLLNTAINDPNPVLFFEHKALYRSIRQDVPTGYYTIAFGKAALLKEGEGITIITYGAGVHWALQTLEEMDYHQADLLDLRCLQPLDLESILNSVKKTGKAIILTEDSVFGSLASEISAIISEQCFENLDAPVVRVGSLETPIPFAPALEKGYLPRDRFAQKLKDLIDY</sequence>
<feature type="domain" description="Transketolase-like pyrimidine-binding" evidence="5">
    <location>
        <begin position="351"/>
        <end position="524"/>
    </location>
</feature>
<accession>A0A9X2RA94</accession>
<dbReference type="SUPFAM" id="SSF52518">
    <property type="entry name" value="Thiamin diphosphate-binding fold (THDP-binding)"/>
    <property type="match status" value="2"/>
</dbReference>
<keyword evidence="4" id="KW-0786">Thiamine pyrophosphate</keyword>
<organism evidence="6 7">
    <name type="scientific">Christiangramia oceanisediminis</name>
    <dbReference type="NCBI Taxonomy" id="2920386"/>
    <lineage>
        <taxon>Bacteria</taxon>
        <taxon>Pseudomonadati</taxon>
        <taxon>Bacteroidota</taxon>
        <taxon>Flavobacteriia</taxon>
        <taxon>Flavobacteriales</taxon>
        <taxon>Flavobacteriaceae</taxon>
        <taxon>Christiangramia</taxon>
    </lineage>
</organism>
<name>A0A9X2RA94_9FLAO</name>
<dbReference type="FunFam" id="3.40.50.970:FF:000001">
    <property type="entry name" value="Pyruvate dehydrogenase E1 beta subunit"/>
    <property type="match status" value="1"/>
</dbReference>
<evidence type="ECO:0000313" key="7">
    <source>
        <dbReference type="Proteomes" id="UP001155280"/>
    </source>
</evidence>
<keyword evidence="7" id="KW-1185">Reference proteome</keyword>
<keyword evidence="3" id="KW-0560">Oxidoreductase</keyword>
<evidence type="ECO:0000313" key="6">
    <source>
        <dbReference type="EMBL" id="MCP9200424.1"/>
    </source>
</evidence>
<protein>
    <submittedName>
        <fullName evidence="6">Dehydrogenase E1 component subunit alpha/beta</fullName>
    </submittedName>
</protein>
<dbReference type="Gene3D" id="3.40.50.970">
    <property type="match status" value="2"/>
</dbReference>
<comment type="function">
    <text evidence="2">E1 component of the 2-oxoglutarate dehydrogenase (OGDH) complex which catalyzes the decarboxylation of 2-oxoglutarate, the first step in the conversion of 2-oxoglutarate to succinyl-CoA and CO(2).</text>
</comment>
<evidence type="ECO:0000256" key="3">
    <source>
        <dbReference type="ARBA" id="ARBA00023002"/>
    </source>
</evidence>
<evidence type="ECO:0000259" key="5">
    <source>
        <dbReference type="SMART" id="SM00861"/>
    </source>
</evidence>
<dbReference type="InterPro" id="IPR009014">
    <property type="entry name" value="Transketo_C/PFOR_II"/>
</dbReference>
<proteinExistence type="predicted"/>
<evidence type="ECO:0000256" key="4">
    <source>
        <dbReference type="ARBA" id="ARBA00023052"/>
    </source>
</evidence>
<dbReference type="Pfam" id="PF00676">
    <property type="entry name" value="E1_dh"/>
    <property type="match status" value="1"/>
</dbReference>
<dbReference type="GO" id="GO:0016624">
    <property type="term" value="F:oxidoreductase activity, acting on the aldehyde or oxo group of donors, disulfide as acceptor"/>
    <property type="evidence" value="ECO:0007669"/>
    <property type="project" value="InterPro"/>
</dbReference>
<dbReference type="SUPFAM" id="SSF52922">
    <property type="entry name" value="TK C-terminal domain-like"/>
    <property type="match status" value="1"/>
</dbReference>
<dbReference type="CDD" id="cd07036">
    <property type="entry name" value="TPP_PYR_E1-PDHc-beta_like"/>
    <property type="match status" value="1"/>
</dbReference>
<dbReference type="EMBL" id="JANCNS010000002">
    <property type="protein sequence ID" value="MCP9200424.1"/>
    <property type="molecule type" value="Genomic_DNA"/>
</dbReference>
<dbReference type="SMART" id="SM00861">
    <property type="entry name" value="Transket_pyr"/>
    <property type="match status" value="1"/>
</dbReference>
<evidence type="ECO:0000256" key="2">
    <source>
        <dbReference type="ARBA" id="ARBA00003906"/>
    </source>
</evidence>
<comment type="cofactor">
    <cofactor evidence="1">
        <name>thiamine diphosphate</name>
        <dbReference type="ChEBI" id="CHEBI:58937"/>
    </cofactor>
</comment>
<comment type="caution">
    <text evidence="6">The sequence shown here is derived from an EMBL/GenBank/DDBJ whole genome shotgun (WGS) entry which is preliminary data.</text>
</comment>
<dbReference type="CDD" id="cd02000">
    <property type="entry name" value="TPP_E1_PDC_ADC_BCADC"/>
    <property type="match status" value="1"/>
</dbReference>
<dbReference type="Proteomes" id="UP001155280">
    <property type="component" value="Unassembled WGS sequence"/>
</dbReference>
<dbReference type="InterPro" id="IPR029061">
    <property type="entry name" value="THDP-binding"/>
</dbReference>
<reference evidence="6" key="1">
    <citation type="submission" date="2022-07" db="EMBL/GenBank/DDBJ databases">
        <title>Gramela sediminis sp. nov., isolated from deep-sea sediment of the Indian Ocean.</title>
        <authorList>
            <person name="Shi H."/>
        </authorList>
    </citation>
    <scope>NUCLEOTIDE SEQUENCE</scope>
    <source>
        <strain evidence="6">GC03-9</strain>
    </source>
</reference>
<dbReference type="Pfam" id="PF02780">
    <property type="entry name" value="Transketolase_C"/>
    <property type="match status" value="1"/>
</dbReference>
<dbReference type="PANTHER" id="PTHR43257:SF2">
    <property type="entry name" value="PYRUVATE DEHYDROGENASE E1 COMPONENT SUBUNIT BETA"/>
    <property type="match status" value="1"/>
</dbReference>
<evidence type="ECO:0000256" key="1">
    <source>
        <dbReference type="ARBA" id="ARBA00001964"/>
    </source>
</evidence>
<dbReference type="AlphaFoldDB" id="A0A9X2RA94"/>
<dbReference type="InterPro" id="IPR001017">
    <property type="entry name" value="DH_E1"/>
</dbReference>
<dbReference type="RefSeq" id="WP_241551212.1">
    <property type="nucleotide sequence ID" value="NZ_JANCNS010000002.1"/>
</dbReference>
<gene>
    <name evidence="6" type="ORF">MKO06_10915</name>
</gene>
<dbReference type="InterPro" id="IPR005475">
    <property type="entry name" value="Transketolase-like_Pyr-bd"/>
</dbReference>
<dbReference type="Gene3D" id="3.40.50.920">
    <property type="match status" value="1"/>
</dbReference>
<dbReference type="Pfam" id="PF02779">
    <property type="entry name" value="Transket_pyr"/>
    <property type="match status" value="1"/>
</dbReference>
<dbReference type="InterPro" id="IPR033248">
    <property type="entry name" value="Transketolase_C"/>
</dbReference>